<dbReference type="EMBL" id="DSLG01000006">
    <property type="protein sequence ID" value="HEA87415.1"/>
    <property type="molecule type" value="Genomic_DNA"/>
</dbReference>
<comment type="cofactor">
    <cofactor evidence="7">
        <name>Zn(2+)</name>
        <dbReference type="ChEBI" id="CHEBI:29105"/>
    </cofactor>
    <text evidence="7">Binds 1 zinc ion.</text>
</comment>
<evidence type="ECO:0000256" key="7">
    <source>
        <dbReference type="HAMAP-Rule" id="MF_00440"/>
    </source>
</evidence>
<keyword evidence="4 7" id="KW-0805">Transcription regulation</keyword>
<gene>
    <name evidence="7 9" type="primary">nrdR</name>
    <name evidence="9" type="ORF">ENP94_05325</name>
    <name evidence="10" type="ORF">ENS16_01130</name>
</gene>
<evidence type="ECO:0000313" key="9">
    <source>
        <dbReference type="EMBL" id="HEA87415.1"/>
    </source>
</evidence>
<feature type="zinc finger region" evidence="7">
    <location>
        <begin position="3"/>
        <end position="34"/>
    </location>
</feature>
<proteinExistence type="inferred from homology"/>
<dbReference type="GO" id="GO:0003677">
    <property type="term" value="F:DNA binding"/>
    <property type="evidence" value="ECO:0007669"/>
    <property type="project" value="UniProtKB-KW"/>
</dbReference>
<evidence type="ECO:0000256" key="3">
    <source>
        <dbReference type="ARBA" id="ARBA00022840"/>
    </source>
</evidence>
<dbReference type="InterPro" id="IPR003796">
    <property type="entry name" value="RNR_NrdR-like"/>
</dbReference>
<protein>
    <recommendedName>
        <fullName evidence="7">Transcriptional repressor NrdR</fullName>
    </recommendedName>
</protein>
<keyword evidence="3 7" id="KW-0067">ATP-binding</keyword>
<accession>A0A7C1NCL5</accession>
<comment type="similarity">
    <text evidence="7">Belongs to the NrdR family.</text>
</comment>
<evidence type="ECO:0000256" key="2">
    <source>
        <dbReference type="ARBA" id="ARBA00022741"/>
    </source>
</evidence>
<comment type="caution">
    <text evidence="9">The sequence shown here is derived from an EMBL/GenBank/DDBJ whole genome shotgun (WGS) entry which is preliminary data.</text>
</comment>
<dbReference type="PROSITE" id="PS51161">
    <property type="entry name" value="ATP_CONE"/>
    <property type="match status" value="1"/>
</dbReference>
<keyword evidence="7" id="KW-0863">Zinc-finger</keyword>
<reference evidence="9" key="1">
    <citation type="journal article" date="2020" name="mSystems">
        <title>Genome- and Community-Level Interaction Insights into Carbon Utilization and Element Cycling Functions of Hydrothermarchaeota in Hydrothermal Sediment.</title>
        <authorList>
            <person name="Zhou Z."/>
            <person name="Liu Y."/>
            <person name="Xu W."/>
            <person name="Pan J."/>
            <person name="Luo Z.H."/>
            <person name="Li M."/>
        </authorList>
    </citation>
    <scope>NUCLEOTIDE SEQUENCE [LARGE SCALE GENOMIC DNA]</scope>
    <source>
        <strain evidence="9">SpSt-265</strain>
        <strain evidence="10">SpSt-465</strain>
    </source>
</reference>
<sequence length="157" mass="18375">MKCPYCSSEEDKVLDSRPVQDGSAIRRRRECLKCGRRFTTYEYVERMPLMVIKRDGRHEPYDRQKVVNGIVLACRKRPVGRNEIERLVDALERRLEEEGRVEVSSAEIGELVLEQLIGIDPVAYVRFASVYRQFTSPEQFVEELRKIRKEARGVRGE</sequence>
<dbReference type="HAMAP" id="MF_00440">
    <property type="entry name" value="NrdR"/>
    <property type="match status" value="1"/>
</dbReference>
<dbReference type="Pfam" id="PF03477">
    <property type="entry name" value="ATP-cone"/>
    <property type="match status" value="1"/>
</dbReference>
<evidence type="ECO:0000256" key="5">
    <source>
        <dbReference type="ARBA" id="ARBA00023125"/>
    </source>
</evidence>
<dbReference type="PANTHER" id="PTHR30455:SF2">
    <property type="entry name" value="TRANSCRIPTIONAL REPRESSOR NRDR"/>
    <property type="match status" value="1"/>
</dbReference>
<keyword evidence="1 7" id="KW-0678">Repressor</keyword>
<dbReference type="InterPro" id="IPR055173">
    <property type="entry name" value="NrdR-like_N"/>
</dbReference>
<dbReference type="GO" id="GO:0005524">
    <property type="term" value="F:ATP binding"/>
    <property type="evidence" value="ECO:0007669"/>
    <property type="project" value="UniProtKB-UniRule"/>
</dbReference>
<comment type="function">
    <text evidence="7">Negatively regulates transcription of bacterial ribonucleotide reductase nrd genes and operons by binding to NrdR-boxes.</text>
</comment>
<dbReference type="GO" id="GO:0008270">
    <property type="term" value="F:zinc ion binding"/>
    <property type="evidence" value="ECO:0007669"/>
    <property type="project" value="UniProtKB-UniRule"/>
</dbReference>
<keyword evidence="2 7" id="KW-0547">Nucleotide-binding</keyword>
<dbReference type="NCBIfam" id="TIGR00244">
    <property type="entry name" value="transcriptional regulator NrdR"/>
    <property type="match status" value="1"/>
</dbReference>
<dbReference type="EMBL" id="DSTU01000002">
    <property type="protein sequence ID" value="HFJ53282.1"/>
    <property type="molecule type" value="Genomic_DNA"/>
</dbReference>
<dbReference type="AlphaFoldDB" id="A0A7C1NCL5"/>
<organism evidence="9">
    <name type="scientific">candidate division WOR-3 bacterium</name>
    <dbReference type="NCBI Taxonomy" id="2052148"/>
    <lineage>
        <taxon>Bacteria</taxon>
        <taxon>Bacteria division WOR-3</taxon>
    </lineage>
</organism>
<evidence type="ECO:0000256" key="1">
    <source>
        <dbReference type="ARBA" id="ARBA00022491"/>
    </source>
</evidence>
<dbReference type="Pfam" id="PF22811">
    <property type="entry name" value="Zn_ribbon_NrdR"/>
    <property type="match status" value="1"/>
</dbReference>
<evidence type="ECO:0000259" key="8">
    <source>
        <dbReference type="PROSITE" id="PS51161"/>
    </source>
</evidence>
<keyword evidence="5 7" id="KW-0238">DNA-binding</keyword>
<dbReference type="GO" id="GO:0045892">
    <property type="term" value="P:negative regulation of DNA-templated transcription"/>
    <property type="evidence" value="ECO:0007669"/>
    <property type="project" value="UniProtKB-UniRule"/>
</dbReference>
<evidence type="ECO:0000256" key="4">
    <source>
        <dbReference type="ARBA" id="ARBA00023015"/>
    </source>
</evidence>
<feature type="domain" description="ATP-cone" evidence="8">
    <location>
        <begin position="49"/>
        <end position="139"/>
    </location>
</feature>
<evidence type="ECO:0000313" key="10">
    <source>
        <dbReference type="EMBL" id="HFJ53282.1"/>
    </source>
</evidence>
<keyword evidence="7" id="KW-0862">Zinc</keyword>
<evidence type="ECO:0000256" key="6">
    <source>
        <dbReference type="ARBA" id="ARBA00023163"/>
    </source>
</evidence>
<keyword evidence="7" id="KW-0479">Metal-binding</keyword>
<name>A0A7C1NCL5_UNCW3</name>
<dbReference type="InterPro" id="IPR005144">
    <property type="entry name" value="ATP-cone_dom"/>
</dbReference>
<dbReference type="PANTHER" id="PTHR30455">
    <property type="entry name" value="TRANSCRIPTIONAL REPRESSOR NRDR"/>
    <property type="match status" value="1"/>
</dbReference>
<keyword evidence="6 7" id="KW-0804">Transcription</keyword>